<proteinExistence type="predicted"/>
<reference evidence="1" key="1">
    <citation type="submission" date="2017-08" db="EMBL/GenBank/DDBJ databases">
        <authorList>
            <person name="Polle J.E."/>
            <person name="Barry K."/>
            <person name="Cushman J."/>
            <person name="Schmutz J."/>
            <person name="Tran D."/>
            <person name="Hathwaick L.T."/>
            <person name="Yim W.C."/>
            <person name="Jenkins J."/>
            <person name="Mckie-Krisberg Z.M."/>
            <person name="Prochnik S."/>
            <person name="Lindquist E."/>
            <person name="Dockter R.B."/>
            <person name="Adam C."/>
            <person name="Molina H."/>
            <person name="Bunkerborg J."/>
            <person name="Jin E."/>
            <person name="Buchheim M."/>
            <person name="Magnuson J."/>
        </authorList>
    </citation>
    <scope>NUCLEOTIDE SEQUENCE</scope>
    <source>
        <strain evidence="1">CCAP 19/18</strain>
    </source>
</reference>
<evidence type="ECO:0000313" key="1">
    <source>
        <dbReference type="EMBL" id="KAF5826579.1"/>
    </source>
</evidence>
<accession>A0ABQ7FW21</accession>
<protein>
    <recommendedName>
        <fullName evidence="3">Encoded protein</fullName>
    </recommendedName>
</protein>
<evidence type="ECO:0000313" key="2">
    <source>
        <dbReference type="Proteomes" id="UP000815325"/>
    </source>
</evidence>
<organism evidence="1 2">
    <name type="scientific">Dunaliella salina</name>
    <name type="common">Green alga</name>
    <name type="synonym">Protococcus salinus</name>
    <dbReference type="NCBI Taxonomy" id="3046"/>
    <lineage>
        <taxon>Eukaryota</taxon>
        <taxon>Viridiplantae</taxon>
        <taxon>Chlorophyta</taxon>
        <taxon>core chlorophytes</taxon>
        <taxon>Chlorophyceae</taxon>
        <taxon>CS clade</taxon>
        <taxon>Chlamydomonadales</taxon>
        <taxon>Dunaliellaceae</taxon>
        <taxon>Dunaliella</taxon>
    </lineage>
</organism>
<dbReference type="EMBL" id="MU070828">
    <property type="protein sequence ID" value="KAF5826579.1"/>
    <property type="molecule type" value="Genomic_DNA"/>
</dbReference>
<keyword evidence="2" id="KW-1185">Reference proteome</keyword>
<comment type="caution">
    <text evidence="1">The sequence shown here is derived from an EMBL/GenBank/DDBJ whole genome shotgun (WGS) entry which is preliminary data.</text>
</comment>
<dbReference type="Proteomes" id="UP000815325">
    <property type="component" value="Unassembled WGS sequence"/>
</dbReference>
<evidence type="ECO:0008006" key="3">
    <source>
        <dbReference type="Google" id="ProtNLM"/>
    </source>
</evidence>
<name>A0ABQ7FW21_DUNSA</name>
<sequence length="57" mass="6354">MGFQLTPASLRKLCKDLKLYSAAPELNDILHLQCKGITKLQHLDVSRKRSLSMAIAS</sequence>
<gene>
    <name evidence="1" type="ORF">DUNSADRAFT_2636</name>
</gene>